<reference evidence="2" key="1">
    <citation type="submission" date="2020-03" db="EMBL/GenBank/DDBJ databases">
        <title>A high-quality chromosome-level genome assembly of a woody plant with both climbing and erect habits, Rhamnella rubrinervis.</title>
        <authorList>
            <person name="Lu Z."/>
            <person name="Yang Y."/>
            <person name="Zhu X."/>
            <person name="Sun Y."/>
        </authorList>
    </citation>
    <scope>NUCLEOTIDE SEQUENCE</scope>
    <source>
        <strain evidence="2">BYM</strain>
        <tissue evidence="2">Leaf</tissue>
    </source>
</reference>
<protein>
    <submittedName>
        <fullName evidence="2">Uncharacterized protein</fullName>
    </submittedName>
</protein>
<evidence type="ECO:0000313" key="2">
    <source>
        <dbReference type="EMBL" id="KAF3434645.1"/>
    </source>
</evidence>
<proteinExistence type="predicted"/>
<keyword evidence="1" id="KW-1133">Transmembrane helix</keyword>
<dbReference type="AlphaFoldDB" id="A0A8K0DP51"/>
<dbReference type="OrthoDB" id="676037at2759"/>
<keyword evidence="3" id="KW-1185">Reference proteome</keyword>
<keyword evidence="1" id="KW-0472">Membrane</keyword>
<feature type="transmembrane region" description="Helical" evidence="1">
    <location>
        <begin position="29"/>
        <end position="47"/>
    </location>
</feature>
<name>A0A8K0DP51_9ROSA</name>
<dbReference type="EMBL" id="VOIH02000010">
    <property type="protein sequence ID" value="KAF3434645.1"/>
    <property type="molecule type" value="Genomic_DNA"/>
</dbReference>
<evidence type="ECO:0000313" key="3">
    <source>
        <dbReference type="Proteomes" id="UP000796880"/>
    </source>
</evidence>
<organism evidence="2 3">
    <name type="scientific">Rhamnella rubrinervis</name>
    <dbReference type="NCBI Taxonomy" id="2594499"/>
    <lineage>
        <taxon>Eukaryota</taxon>
        <taxon>Viridiplantae</taxon>
        <taxon>Streptophyta</taxon>
        <taxon>Embryophyta</taxon>
        <taxon>Tracheophyta</taxon>
        <taxon>Spermatophyta</taxon>
        <taxon>Magnoliopsida</taxon>
        <taxon>eudicotyledons</taxon>
        <taxon>Gunneridae</taxon>
        <taxon>Pentapetalae</taxon>
        <taxon>rosids</taxon>
        <taxon>fabids</taxon>
        <taxon>Rosales</taxon>
        <taxon>Rhamnaceae</taxon>
        <taxon>rhamnoid group</taxon>
        <taxon>Rhamneae</taxon>
        <taxon>Rhamnella</taxon>
    </lineage>
</organism>
<evidence type="ECO:0000256" key="1">
    <source>
        <dbReference type="SAM" id="Phobius"/>
    </source>
</evidence>
<gene>
    <name evidence="2" type="ORF">FNV43_RR21730</name>
</gene>
<sequence>MRCRDRLDASGSVVSMFEKAMEASLNTQVFNLWTTAIVSALSAIWLVRNQGHFGSVFIPLARSLAFIWASTREANAIQKDFRWDHLWESTYIVNCSYAGGSSYVAYKSRWVKRLLYVSQRLSFSHLREGNTAMDASSKMRFLKVGGGGVFHSCTPMHRNVNGFANYRFRK</sequence>
<comment type="caution">
    <text evidence="2">The sequence shown here is derived from an EMBL/GenBank/DDBJ whole genome shotgun (WGS) entry which is preliminary data.</text>
</comment>
<keyword evidence="1" id="KW-0812">Transmembrane</keyword>
<accession>A0A8K0DP51</accession>
<dbReference type="Proteomes" id="UP000796880">
    <property type="component" value="Unassembled WGS sequence"/>
</dbReference>